<accession>A0A329LN59</accession>
<comment type="caution">
    <text evidence="2">The sequence shown here is derived from an EMBL/GenBank/DDBJ whole genome shotgun (WGS) entry which is preliminary data.</text>
</comment>
<dbReference type="InterPro" id="IPR050256">
    <property type="entry name" value="Glycosyltransferase_2"/>
</dbReference>
<feature type="domain" description="Glycosyltransferase 2-like" evidence="1">
    <location>
        <begin position="7"/>
        <end position="173"/>
    </location>
</feature>
<dbReference type="GO" id="GO:0016740">
    <property type="term" value="F:transferase activity"/>
    <property type="evidence" value="ECO:0007669"/>
    <property type="project" value="UniProtKB-KW"/>
</dbReference>
<dbReference type="InterPro" id="IPR001173">
    <property type="entry name" value="Glyco_trans_2-like"/>
</dbReference>
<evidence type="ECO:0000313" key="2">
    <source>
        <dbReference type="EMBL" id="RAV08660.1"/>
    </source>
</evidence>
<dbReference type="InterPro" id="IPR029044">
    <property type="entry name" value="Nucleotide-diphossugar_trans"/>
</dbReference>
<sequence>MTYKVVVGVPVYNEYPALARLLDKLVALKERLHVPLRVLVVNDGSTDRTEAVLRKYADEHSFIAYENHETNRGLGAAIHTLFARVTEQFAAEDILITIDGDNTHHPRFIPGMVRQLQSQNLDLVIASRFAAGGKEKGVSLTRKLCSRGAKAYFKLFFPIAGVSDYSSGYRGYRIGYLQQAMAAYEGKLVTTEGFACMAEIIAKFSRLGVKAGEYPLVLDYHLKQGRSKMNVAKTVRGYLALLQNVPKYESPARVKRGKR</sequence>
<dbReference type="OrthoDB" id="9810303at2"/>
<protein>
    <submittedName>
        <fullName evidence="2">Glycosyltransferase family 2 protein</fullName>
    </submittedName>
</protein>
<evidence type="ECO:0000259" key="1">
    <source>
        <dbReference type="Pfam" id="PF00535"/>
    </source>
</evidence>
<dbReference type="Proteomes" id="UP000250369">
    <property type="component" value="Unassembled WGS sequence"/>
</dbReference>
<gene>
    <name evidence="2" type="ORF">DQG23_40795</name>
</gene>
<keyword evidence="3" id="KW-1185">Reference proteome</keyword>
<dbReference type="RefSeq" id="WP_113036800.1">
    <property type="nucleotide sequence ID" value="NZ_QMFB01000057.1"/>
</dbReference>
<dbReference type="PANTHER" id="PTHR48090:SF7">
    <property type="entry name" value="RFBJ PROTEIN"/>
    <property type="match status" value="1"/>
</dbReference>
<dbReference type="SUPFAM" id="SSF53448">
    <property type="entry name" value="Nucleotide-diphospho-sugar transferases"/>
    <property type="match status" value="1"/>
</dbReference>
<name>A0A329LN59_9BACL</name>
<organism evidence="2 3">
    <name type="scientific">Paenibacillus contaminans</name>
    <dbReference type="NCBI Taxonomy" id="450362"/>
    <lineage>
        <taxon>Bacteria</taxon>
        <taxon>Bacillati</taxon>
        <taxon>Bacillota</taxon>
        <taxon>Bacilli</taxon>
        <taxon>Bacillales</taxon>
        <taxon>Paenibacillaceae</taxon>
        <taxon>Paenibacillus</taxon>
    </lineage>
</organism>
<dbReference type="Gene3D" id="3.90.550.10">
    <property type="entry name" value="Spore Coat Polysaccharide Biosynthesis Protein SpsA, Chain A"/>
    <property type="match status" value="1"/>
</dbReference>
<keyword evidence="2" id="KW-0808">Transferase</keyword>
<reference evidence="2 3" key="1">
    <citation type="journal article" date="2009" name="Int. J. Syst. Evol. Microbiol.">
        <title>Paenibacillus contaminans sp. nov., isolated from a contaminated laboratory plate.</title>
        <authorList>
            <person name="Chou J.H."/>
            <person name="Lee J.H."/>
            <person name="Lin M.C."/>
            <person name="Chang P.S."/>
            <person name="Arun A.B."/>
            <person name="Young C.C."/>
            <person name="Chen W.M."/>
        </authorList>
    </citation>
    <scope>NUCLEOTIDE SEQUENCE [LARGE SCALE GENOMIC DNA]</scope>
    <source>
        <strain evidence="2 3">CKOBP-6</strain>
    </source>
</reference>
<evidence type="ECO:0000313" key="3">
    <source>
        <dbReference type="Proteomes" id="UP000250369"/>
    </source>
</evidence>
<dbReference type="AlphaFoldDB" id="A0A329LN59"/>
<dbReference type="EMBL" id="QMFB01000057">
    <property type="protein sequence ID" value="RAV08660.1"/>
    <property type="molecule type" value="Genomic_DNA"/>
</dbReference>
<dbReference type="PANTHER" id="PTHR48090">
    <property type="entry name" value="UNDECAPRENYL-PHOSPHATE 4-DEOXY-4-FORMAMIDO-L-ARABINOSE TRANSFERASE-RELATED"/>
    <property type="match status" value="1"/>
</dbReference>
<proteinExistence type="predicted"/>
<dbReference type="Pfam" id="PF00535">
    <property type="entry name" value="Glycos_transf_2"/>
    <property type="match status" value="1"/>
</dbReference>